<evidence type="ECO:0000313" key="2">
    <source>
        <dbReference type="EMBL" id="KAI6781084.1"/>
    </source>
</evidence>
<feature type="signal peptide" evidence="1">
    <location>
        <begin position="1"/>
        <end position="20"/>
    </location>
</feature>
<comment type="caution">
    <text evidence="2">The sequence shown here is derived from an EMBL/GenBank/DDBJ whole genome shotgun (WGS) entry which is preliminary data.</text>
</comment>
<keyword evidence="3" id="KW-1185">Reference proteome</keyword>
<sequence length="78" mass="9012">MGVAFLTLLWAFFRLAETKGRTFEERNIMFGDRVPTRTFGSYVVVAYHDVTIQEQKAVDVQAMHDTDKVSLYISCNLY</sequence>
<protein>
    <submittedName>
        <fullName evidence="2">Uncharacterized protein</fullName>
    </submittedName>
</protein>
<name>A0A9Q0BEC2_9HYPO</name>
<dbReference type="EMBL" id="JAGIXG020000025">
    <property type="protein sequence ID" value="KAI6781084.1"/>
    <property type="molecule type" value="Genomic_DNA"/>
</dbReference>
<organism evidence="2 3">
    <name type="scientific">Emericellopsis cladophorae</name>
    <dbReference type="NCBI Taxonomy" id="2686198"/>
    <lineage>
        <taxon>Eukaryota</taxon>
        <taxon>Fungi</taxon>
        <taxon>Dikarya</taxon>
        <taxon>Ascomycota</taxon>
        <taxon>Pezizomycotina</taxon>
        <taxon>Sordariomycetes</taxon>
        <taxon>Hypocreomycetidae</taxon>
        <taxon>Hypocreales</taxon>
        <taxon>Bionectriaceae</taxon>
        <taxon>Emericellopsis</taxon>
    </lineage>
</organism>
<feature type="chain" id="PRO_5040435593" evidence="1">
    <location>
        <begin position="21"/>
        <end position="78"/>
    </location>
</feature>
<evidence type="ECO:0000256" key="1">
    <source>
        <dbReference type="SAM" id="SignalP"/>
    </source>
</evidence>
<dbReference type="GeneID" id="75829754"/>
<gene>
    <name evidence="2" type="ORF">J7T54_003251</name>
</gene>
<dbReference type="Proteomes" id="UP001055219">
    <property type="component" value="Unassembled WGS sequence"/>
</dbReference>
<keyword evidence="1" id="KW-0732">Signal</keyword>
<accession>A0A9Q0BEC2</accession>
<proteinExistence type="predicted"/>
<dbReference type="RefSeq" id="XP_051361940.1">
    <property type="nucleotide sequence ID" value="XM_051506812.1"/>
</dbReference>
<reference evidence="2" key="1">
    <citation type="journal article" date="2021" name="J Fungi (Basel)">
        <title>Genomic and Metabolomic Analyses of the Marine Fungus Emericellopsis cladophorae: Insights into Saltwater Adaptability Mechanisms and Its Biosynthetic Potential.</title>
        <authorList>
            <person name="Goncalves M.F.M."/>
            <person name="Hilario S."/>
            <person name="Van de Peer Y."/>
            <person name="Esteves A.C."/>
            <person name="Alves A."/>
        </authorList>
    </citation>
    <scope>NUCLEOTIDE SEQUENCE</scope>
    <source>
        <strain evidence="2">MUM 19.33</strain>
    </source>
</reference>
<reference evidence="2" key="2">
    <citation type="submission" date="2022-07" db="EMBL/GenBank/DDBJ databases">
        <authorList>
            <person name="Goncalves M.F.M."/>
            <person name="Hilario S."/>
            <person name="Van De Peer Y."/>
            <person name="Esteves A.C."/>
            <person name="Alves A."/>
        </authorList>
    </citation>
    <scope>NUCLEOTIDE SEQUENCE</scope>
    <source>
        <strain evidence="2">MUM 19.33</strain>
    </source>
</reference>
<dbReference type="OrthoDB" id="4062836at2759"/>
<evidence type="ECO:0000313" key="3">
    <source>
        <dbReference type="Proteomes" id="UP001055219"/>
    </source>
</evidence>
<dbReference type="AlphaFoldDB" id="A0A9Q0BEC2"/>